<dbReference type="Proteomes" id="UP000014725">
    <property type="component" value="Segment"/>
</dbReference>
<gene>
    <name evidence="1" type="ORF">Phi14:2_gp039</name>
</gene>
<dbReference type="KEGG" id="vg:16797513"/>
<evidence type="ECO:0000313" key="2">
    <source>
        <dbReference type="Proteomes" id="UP000014725"/>
    </source>
</evidence>
<reference evidence="1 2" key="1">
    <citation type="journal article" date="2013" name="Proc. Natl. Acad. Sci. U.S.A.">
        <title>Twelve previously unknown phage genera are ubiquitous in global oceans.</title>
        <authorList>
            <person name="Holmfeldt K."/>
            <person name="Solonenko N."/>
            <person name="Shah M."/>
            <person name="Corrier K."/>
            <person name="Riemann L."/>
            <person name="Verberkmoes N.C."/>
            <person name="Sullivan M.B."/>
        </authorList>
    </citation>
    <scope>NUCLEOTIDE SEQUENCE [LARGE SCALE GENOMIC DNA]</scope>
    <source>
        <strain evidence="1">Phi14:2</strain>
    </source>
</reference>
<protein>
    <submittedName>
        <fullName evidence="1">Uncharacterized protein</fullName>
    </submittedName>
</protein>
<reference evidence="2" key="2">
    <citation type="submission" date="2013-03" db="EMBL/GenBank/DDBJ databases">
        <title>The Cellulophaga phages: a novel, diverse, and globally ubiquitous model system.</title>
        <authorList>
            <person name="Holmfeldt K."/>
            <person name="Solonenko N."/>
            <person name="Shah M."/>
            <person name="Corrier K."/>
            <person name="Riemann L."/>
            <person name="VerBerkmoes N.C."/>
            <person name="Sullivan M.B."/>
        </authorList>
    </citation>
    <scope>NUCLEOTIDE SEQUENCE [LARGE SCALE GENOMIC DNA]</scope>
</reference>
<name>S0A398_9CAUD</name>
<keyword evidence="2" id="KW-1185">Reference proteome</keyword>
<sequence>MKTIRCINAKSYNLTEGREYVTLNDTDNDSRYMVDNDRGLARNYDASLFEDVVTTLTDEEIIASITPLEDNLVSIETREGETVNVSFLNGAILQRTNMSCGIFELTGINNISARMTEFVENNFTDETPEFKLRLAQLIFLTGFQSSTEEIPFASIVLSTNTNAPCFNVIDGVLSDRGGIVETMQNPNSGNEIRFWYITKDQITA</sequence>
<accession>S0A398</accession>
<dbReference type="EMBL" id="KC821624">
    <property type="protein sequence ID" value="AGO48917.1"/>
    <property type="molecule type" value="Genomic_DNA"/>
</dbReference>
<proteinExistence type="predicted"/>
<dbReference type="GeneID" id="16797513"/>
<evidence type="ECO:0000313" key="1">
    <source>
        <dbReference type="EMBL" id="AGO48917.1"/>
    </source>
</evidence>
<organism evidence="1 2">
    <name type="scientific">Cellulophaga phage phi14:2</name>
    <dbReference type="NCBI Taxonomy" id="1327990"/>
    <lineage>
        <taxon>Viruses</taxon>
        <taxon>Duplodnaviria</taxon>
        <taxon>Heunggongvirae</taxon>
        <taxon>Uroviricota</taxon>
        <taxon>Caudoviricetes</taxon>
        <taxon>Crassvirales</taxon>
        <taxon>Steigviridae</taxon>
        <taxon>Asinivirinae</taxon>
        <taxon>Akihdevirus</taxon>
        <taxon>Akihdevirus balticus</taxon>
    </lineage>
</organism>